<dbReference type="EMBL" id="JAZHXI010000003">
    <property type="protein sequence ID" value="KAL2073917.1"/>
    <property type="molecule type" value="Genomic_DNA"/>
</dbReference>
<accession>A0ABR4CVQ6</accession>
<dbReference type="InterPro" id="IPR010730">
    <property type="entry name" value="HET"/>
</dbReference>
<comment type="caution">
    <text evidence="2">The sequence shown here is derived from an EMBL/GenBank/DDBJ whole genome shotgun (WGS) entry which is preliminary data.</text>
</comment>
<gene>
    <name evidence="2" type="ORF">VTL71DRAFT_11243</name>
</gene>
<evidence type="ECO:0000313" key="3">
    <source>
        <dbReference type="Proteomes" id="UP001595075"/>
    </source>
</evidence>
<dbReference type="Proteomes" id="UP001595075">
    <property type="component" value="Unassembled WGS sequence"/>
</dbReference>
<evidence type="ECO:0000313" key="2">
    <source>
        <dbReference type="EMBL" id="KAL2073917.1"/>
    </source>
</evidence>
<dbReference type="Pfam" id="PF06985">
    <property type="entry name" value="HET"/>
    <property type="match status" value="1"/>
</dbReference>
<reference evidence="2 3" key="1">
    <citation type="journal article" date="2024" name="Commun. Biol.">
        <title>Comparative genomic analysis of thermophilic fungi reveals convergent evolutionary adaptations and gene losses.</title>
        <authorList>
            <person name="Steindorff A.S."/>
            <person name="Aguilar-Pontes M.V."/>
            <person name="Robinson A.J."/>
            <person name="Andreopoulos B."/>
            <person name="LaButti K."/>
            <person name="Kuo A."/>
            <person name="Mondo S."/>
            <person name="Riley R."/>
            <person name="Otillar R."/>
            <person name="Haridas S."/>
            <person name="Lipzen A."/>
            <person name="Grimwood J."/>
            <person name="Schmutz J."/>
            <person name="Clum A."/>
            <person name="Reid I.D."/>
            <person name="Moisan M.C."/>
            <person name="Butler G."/>
            <person name="Nguyen T.T.M."/>
            <person name="Dewar K."/>
            <person name="Conant G."/>
            <person name="Drula E."/>
            <person name="Henrissat B."/>
            <person name="Hansel C."/>
            <person name="Singer S."/>
            <person name="Hutchinson M.I."/>
            <person name="de Vries R.P."/>
            <person name="Natvig D.O."/>
            <person name="Powell A.J."/>
            <person name="Tsang A."/>
            <person name="Grigoriev I.V."/>
        </authorList>
    </citation>
    <scope>NUCLEOTIDE SEQUENCE [LARGE SCALE GENOMIC DNA]</scope>
    <source>
        <strain evidence="2 3">CBS 494.80</strain>
    </source>
</reference>
<organism evidence="2 3">
    <name type="scientific">Oculimacula yallundae</name>
    <dbReference type="NCBI Taxonomy" id="86028"/>
    <lineage>
        <taxon>Eukaryota</taxon>
        <taxon>Fungi</taxon>
        <taxon>Dikarya</taxon>
        <taxon>Ascomycota</taxon>
        <taxon>Pezizomycotina</taxon>
        <taxon>Leotiomycetes</taxon>
        <taxon>Helotiales</taxon>
        <taxon>Ploettnerulaceae</taxon>
        <taxon>Oculimacula</taxon>
    </lineage>
</organism>
<dbReference type="PANTHER" id="PTHR33112">
    <property type="entry name" value="DOMAIN PROTEIN, PUTATIVE-RELATED"/>
    <property type="match status" value="1"/>
</dbReference>
<protein>
    <recommendedName>
        <fullName evidence="1">Heterokaryon incompatibility domain-containing protein</fullName>
    </recommendedName>
</protein>
<feature type="domain" description="Heterokaryon incompatibility" evidence="1">
    <location>
        <begin position="318"/>
        <end position="468"/>
    </location>
</feature>
<evidence type="ECO:0000259" key="1">
    <source>
        <dbReference type="Pfam" id="PF06985"/>
    </source>
</evidence>
<name>A0ABR4CVQ6_9HELO</name>
<proteinExistence type="predicted"/>
<keyword evidence="3" id="KW-1185">Reference proteome</keyword>
<sequence>MPPLLPGQRPPRMGSQEISMAEKMDRQMAEMIEQDPEVAECDIICHDTRGESYRDPNEGSLIVRRAPHEVRPPADTGVVYSLDSEGGLSLSLRSTPRAPEYKWNSFELRTEHPLCQACRDVFNYYCQYQEAQIEHRKIPEEDRPRFALSNTVVHHYNIMSLHAWAVIDKCWLCQILLKKIKQRFGNSLGTHNYEDFRTQAAEFWNFSHFYRMEVWPVEMLPRHYDQLTFDESSTLSKTSELGIADHLSTKLPKSQALARSWLSQCKSNESGRHQECNRRDNDYMPTRLLDVRHAQKTSRLRLVCSKLAPEPLAEDKEWMTLSHCWGQWGARENPILVKANLQERCEAGLKVSELPQTFQDTLEIAGWFGINWLWIDCLCIIQDSKEDWLRESGMMSEIYQNAQINISADIGADSRMGCFTERDTVDITPLEISCPKISQTWKILPKPYYLFEWVSRATSLSRAWIHRERQLARRILHFTDTELVWECCGVKGTAFASEMLPMGGLFEFGLFNMDQKYQIGRLQQGLTEGDEETYATWNDVCEKLSEKNLTQPLDMPMVLSGLAKNFASNLPGDKYIAGVWNSTLPHSLLWKTRVFKPKDLEYIAPSWSWLSTGCAVTLANRSSIAAKHPVARILNEDVKLKYDDPYGSIESGTLKVEGVLRQIRISFEEDEQSAPDFIVKVFEGTSSDGSSYEEWRTIGNSWDDVFGVICELELDSELEETETFLDCFCLFVTLQQWFDSGASRDLACLLLQPVGDDMETFRRVGTIVFKYTFALKMRYWTARDIEDDIWDSLESIISNVQLKLRSDLSREAKDVNEIPGAENPSDTTRDTKLIAEKQRQDIDALYQFDNIINSHGWTFLSKLGTETLYKKIQDTERAFKKYS</sequence>
<dbReference type="PANTHER" id="PTHR33112:SF16">
    <property type="entry name" value="HETEROKARYON INCOMPATIBILITY DOMAIN-CONTAINING PROTEIN"/>
    <property type="match status" value="1"/>
</dbReference>